<feature type="chain" id="PRO_5046306983" description="Ig-like domain (Group 3)" evidence="1">
    <location>
        <begin position="27"/>
        <end position="374"/>
    </location>
</feature>
<dbReference type="RefSeq" id="WP_208469931.1">
    <property type="nucleotide sequence ID" value="NZ_JAGFNS010000017.1"/>
</dbReference>
<dbReference type="Pfam" id="PF17957">
    <property type="entry name" value="Big_7"/>
    <property type="match status" value="1"/>
</dbReference>
<evidence type="ECO:0008006" key="4">
    <source>
        <dbReference type="Google" id="ProtNLM"/>
    </source>
</evidence>
<feature type="signal peptide" evidence="1">
    <location>
        <begin position="1"/>
        <end position="26"/>
    </location>
</feature>
<evidence type="ECO:0000313" key="3">
    <source>
        <dbReference type="Proteomes" id="UP000679690"/>
    </source>
</evidence>
<dbReference type="InterPro" id="IPR013783">
    <property type="entry name" value="Ig-like_fold"/>
</dbReference>
<protein>
    <recommendedName>
        <fullName evidence="4">Ig-like domain (Group 3)</fullName>
    </recommendedName>
</protein>
<reference evidence="2 3" key="1">
    <citation type="submission" date="2021-03" db="EMBL/GenBank/DDBJ databases">
        <title>Actinoplanes flavus sp. nov., a novel actinomycete isolated from Coconut Palm rhizosphere soil.</title>
        <authorList>
            <person name="Luo X."/>
        </authorList>
    </citation>
    <scope>NUCLEOTIDE SEQUENCE [LARGE SCALE GENOMIC DNA]</scope>
    <source>
        <strain evidence="2 3">NEAU-H7</strain>
    </source>
</reference>
<dbReference type="Gene3D" id="2.60.40.10">
    <property type="entry name" value="Immunoglobulins"/>
    <property type="match status" value="1"/>
</dbReference>
<keyword evidence="1" id="KW-0732">Signal</keyword>
<accession>A0ABS3URD0</accession>
<organism evidence="2 3">
    <name type="scientific">Actinoplanes flavus</name>
    <dbReference type="NCBI Taxonomy" id="2820290"/>
    <lineage>
        <taxon>Bacteria</taxon>
        <taxon>Bacillati</taxon>
        <taxon>Actinomycetota</taxon>
        <taxon>Actinomycetes</taxon>
        <taxon>Micromonosporales</taxon>
        <taxon>Micromonosporaceae</taxon>
        <taxon>Actinoplanes</taxon>
    </lineage>
</organism>
<dbReference type="EMBL" id="JAGFNS010000017">
    <property type="protein sequence ID" value="MBO3740761.1"/>
    <property type="molecule type" value="Genomic_DNA"/>
</dbReference>
<evidence type="ECO:0000256" key="1">
    <source>
        <dbReference type="SAM" id="SignalP"/>
    </source>
</evidence>
<proteinExistence type="predicted"/>
<evidence type="ECO:0000313" key="2">
    <source>
        <dbReference type="EMBL" id="MBO3740761.1"/>
    </source>
</evidence>
<keyword evidence="3" id="KW-1185">Reference proteome</keyword>
<name>A0ABS3URD0_9ACTN</name>
<comment type="caution">
    <text evidence="2">The sequence shown here is derived from an EMBL/GenBank/DDBJ whole genome shotgun (WGS) entry which is preliminary data.</text>
</comment>
<gene>
    <name evidence="2" type="ORF">J5X75_24930</name>
</gene>
<sequence length="374" mass="39995">MGMLRIAAVAALSSSLIISAAVPAFAETSTVRVSPAPYSWVHGETAWTFTNVPDDVVDITVMGGGGRVIARATGAPWTATGDVGTGVAYIDIIDRAGKVTRRYMNYIVDNAGPAIEINSLVPGRVSQTDELNAWLTDPSTPARLEWWIDGILVSTSMQIKHTFGAGGTTHTVEVRAWDRFGNQSSKSRDFVVDTTGPQAAFVSPQAGSLLRGDRIWSTVQVADPAGIFGSFAGGYTSSAPPVTETSGKIVAYRQVGADGRYTLTWRLSDRLGNHSSISRTVTVDNTRPSLKVTKAPKNKAKVKGTVKVTAAAGDRNGVARVELLINGKVVAKDLKAGYAFSINTKRYGKTIKFQLRAYDRAGNVTTTAVRTWKR</sequence>
<dbReference type="Proteomes" id="UP000679690">
    <property type="component" value="Unassembled WGS sequence"/>
</dbReference>